<comment type="caution">
    <text evidence="1">The sequence shown here is derived from an EMBL/GenBank/DDBJ whole genome shotgun (WGS) entry which is preliminary data.</text>
</comment>
<evidence type="ECO:0000313" key="2">
    <source>
        <dbReference type="Proteomes" id="UP000692954"/>
    </source>
</evidence>
<evidence type="ECO:0000313" key="1">
    <source>
        <dbReference type="EMBL" id="CAD8131269.1"/>
    </source>
</evidence>
<protein>
    <submittedName>
        <fullName evidence="1">Uncharacterized protein</fullName>
    </submittedName>
</protein>
<dbReference type="EMBL" id="CAJJDN010000437">
    <property type="protein sequence ID" value="CAD8131269.1"/>
    <property type="molecule type" value="Genomic_DNA"/>
</dbReference>
<proteinExistence type="predicted"/>
<dbReference type="Proteomes" id="UP000692954">
    <property type="component" value="Unassembled WGS sequence"/>
</dbReference>
<dbReference type="AlphaFoldDB" id="A0A8S1RWM7"/>
<name>A0A8S1RWM7_9CILI</name>
<organism evidence="1 2">
    <name type="scientific">Paramecium sonneborni</name>
    <dbReference type="NCBI Taxonomy" id="65129"/>
    <lineage>
        <taxon>Eukaryota</taxon>
        <taxon>Sar</taxon>
        <taxon>Alveolata</taxon>
        <taxon>Ciliophora</taxon>
        <taxon>Intramacronucleata</taxon>
        <taxon>Oligohymenophorea</taxon>
        <taxon>Peniculida</taxon>
        <taxon>Parameciidae</taxon>
        <taxon>Paramecium</taxon>
    </lineage>
</organism>
<gene>
    <name evidence="1" type="ORF">PSON_ATCC_30995.1.T4370002</name>
</gene>
<keyword evidence="2" id="KW-1185">Reference proteome</keyword>
<reference evidence="1" key="1">
    <citation type="submission" date="2021-01" db="EMBL/GenBank/DDBJ databases">
        <authorList>
            <consortium name="Genoscope - CEA"/>
            <person name="William W."/>
        </authorList>
    </citation>
    <scope>NUCLEOTIDE SEQUENCE</scope>
</reference>
<accession>A0A8S1RWM7</accession>
<sequence>MMDGQVQIMISIFILLEESLFYFGSSNYDQRNISRIFLDLAPHSHIILWCMQDF</sequence>